<evidence type="ECO:0000313" key="3">
    <source>
        <dbReference type="Proteomes" id="UP000237684"/>
    </source>
</evidence>
<dbReference type="InterPro" id="IPR011392">
    <property type="entry name" value="Tellurite-R_TerY"/>
</dbReference>
<feature type="domain" description="VWFA" evidence="1">
    <location>
        <begin position="12"/>
        <end position="165"/>
    </location>
</feature>
<dbReference type="InterPro" id="IPR036465">
    <property type="entry name" value="vWFA_dom_sf"/>
</dbReference>
<sequence>MANFDPAIRRLPVYLVLDCSGSMTGAPIEAVRQGMKTLLNELKSDPQALETVFLSVITFDSTARVVVPLTELMLVKEPDFQATGTTALGGALRLLSDCISKEVRQTTAEQKGDWKPLIFLMTDGAPTDKWEDAADDIKAKKPGNFIACAAGAGADETTLKRITNIVVKLHDLQPEALKQFFQWVSASVATTSTNVANRGEAAVTLPPPPPEIVIVP</sequence>
<gene>
    <name evidence="2" type="ORF">B1R32_11835</name>
</gene>
<evidence type="ECO:0000313" key="2">
    <source>
        <dbReference type="EMBL" id="PQV62938.1"/>
    </source>
</evidence>
<dbReference type="InParanoid" id="A0A2S8SQ68"/>
<accession>A0A2S8SQ68</accession>
<dbReference type="Gene3D" id="3.40.50.410">
    <property type="entry name" value="von Willebrand factor, type A domain"/>
    <property type="match status" value="1"/>
</dbReference>
<evidence type="ECO:0000259" key="1">
    <source>
        <dbReference type="PROSITE" id="PS50234"/>
    </source>
</evidence>
<organism evidence="2 3">
    <name type="scientific">Abditibacterium utsteinense</name>
    <dbReference type="NCBI Taxonomy" id="1960156"/>
    <lineage>
        <taxon>Bacteria</taxon>
        <taxon>Pseudomonadati</taxon>
        <taxon>Abditibacteriota</taxon>
        <taxon>Abditibacteriia</taxon>
        <taxon>Abditibacteriales</taxon>
        <taxon>Abditibacteriaceae</taxon>
        <taxon>Abditibacterium</taxon>
    </lineage>
</organism>
<reference evidence="2 3" key="1">
    <citation type="journal article" date="2018" name="Syst. Appl. Microbiol.">
        <title>Abditibacterium utsteinense sp. nov., the first cultivated member of candidate phylum FBP, isolated from ice-free Antarctic soil samples.</title>
        <authorList>
            <person name="Tahon G."/>
            <person name="Tytgat B."/>
            <person name="Lebbe L."/>
            <person name="Carlier A."/>
            <person name="Willems A."/>
        </authorList>
    </citation>
    <scope>NUCLEOTIDE SEQUENCE [LARGE SCALE GENOMIC DNA]</scope>
    <source>
        <strain evidence="2 3">LMG 29911</strain>
    </source>
</reference>
<dbReference type="EMBL" id="NIGF01000018">
    <property type="protein sequence ID" value="PQV62938.1"/>
    <property type="molecule type" value="Genomic_DNA"/>
</dbReference>
<comment type="caution">
    <text evidence="2">The sequence shown here is derived from an EMBL/GenBank/DDBJ whole genome shotgun (WGS) entry which is preliminary data.</text>
</comment>
<keyword evidence="3" id="KW-1185">Reference proteome</keyword>
<dbReference type="InterPro" id="IPR002035">
    <property type="entry name" value="VWF_A"/>
</dbReference>
<proteinExistence type="predicted"/>
<dbReference type="Proteomes" id="UP000237684">
    <property type="component" value="Unassembled WGS sequence"/>
</dbReference>
<dbReference type="AlphaFoldDB" id="A0A2S8SQ68"/>
<dbReference type="Pfam" id="PF00092">
    <property type="entry name" value="VWA"/>
    <property type="match status" value="1"/>
</dbReference>
<name>A0A2S8SQ68_9BACT</name>
<dbReference type="SMART" id="SM00327">
    <property type="entry name" value="VWA"/>
    <property type="match status" value="1"/>
</dbReference>
<dbReference type="PROSITE" id="PS50234">
    <property type="entry name" value="VWFA"/>
    <property type="match status" value="1"/>
</dbReference>
<dbReference type="PIRSF" id="PIRSF020634">
    <property type="entry name" value="TerY_vWA"/>
    <property type="match status" value="1"/>
</dbReference>
<dbReference type="SUPFAM" id="SSF53300">
    <property type="entry name" value="vWA-like"/>
    <property type="match status" value="1"/>
</dbReference>
<protein>
    <submittedName>
        <fullName evidence="2">Putative conserved protein YegL, contains vWA domain of TerY type</fullName>
    </submittedName>
</protein>